<evidence type="ECO:0000256" key="2">
    <source>
        <dbReference type="ARBA" id="ARBA00022692"/>
    </source>
</evidence>
<accession>A0A6P5G4K6</accession>
<keyword evidence="3 6" id="KW-0256">Endoplasmic reticulum</keyword>
<evidence type="ECO:0000256" key="3">
    <source>
        <dbReference type="ARBA" id="ARBA00022824"/>
    </source>
</evidence>
<reference evidence="10" key="2">
    <citation type="submission" date="2025-08" db="UniProtKB">
        <authorList>
            <consortium name="RefSeq"/>
        </authorList>
    </citation>
    <scope>IDENTIFICATION</scope>
    <source>
        <tissue evidence="10">Leaf</tissue>
    </source>
</reference>
<dbReference type="Proteomes" id="UP000515123">
    <property type="component" value="Linkage group 14"/>
</dbReference>
<feature type="compositionally biased region" description="Acidic residues" evidence="7">
    <location>
        <begin position="126"/>
        <end position="135"/>
    </location>
</feature>
<feature type="region of interest" description="Disordered" evidence="7">
    <location>
        <begin position="72"/>
        <end position="193"/>
    </location>
</feature>
<dbReference type="OrthoDB" id="567788at2759"/>
<evidence type="ECO:0000259" key="8">
    <source>
        <dbReference type="PROSITE" id="PS50845"/>
    </source>
</evidence>
<dbReference type="InterPro" id="IPR003388">
    <property type="entry name" value="Reticulon"/>
</dbReference>
<gene>
    <name evidence="10" type="primary">LOC109720493</name>
</gene>
<dbReference type="Pfam" id="PF02453">
    <property type="entry name" value="Reticulon"/>
    <property type="match status" value="1"/>
</dbReference>
<feature type="transmembrane region" description="Helical" evidence="6">
    <location>
        <begin position="339"/>
        <end position="357"/>
    </location>
</feature>
<sequence>MQGTSGNSSNNNNSTRRRRAITRNGVVVRSVWETRMKMDEVQGGIKVFNAGECDANAADEEGLRVYRRLRRNQSDGAAAAERKKRRSWSTSGNGPVALRKSPSEVSNSQKASAAEKQVLLICDGKGEEEEEEVVEEEKKERFDDKEMDQPLEKPKNSEEEEGVEEAEEEEEEEKEINKIHEIPMSPKVKNNAELDSETIKTPQETIQIHQEPIRSLSENKSDPMVDCRDLNPEPVKSPQEKKLVVAMNQRAINPEPSPEKKKPEPVIIRRATKPVPTKSPPVEFYDNEVHENIGANHNKMQNIVDLVMWRDVSKSAFVFGLGTFSLISSSYAKDLNFCLISSISYLGLVYLALMFLYKSILRRGEGVECDEESYCMVGEEEAIWVVRLLLPYINELLLKLRALFSGDPATTMKLALLLFALARCGSSVTVWTLAKLGFFGVFTVPKVCSSYSIQLARYGKFWLERVRDGWESCTHKKAVAAAAFTLIWNVSSTVARIWAVFMLVVAIKLYQQRIADEWSSREEEVAEEGAEDFRKEPSPVEIGRGTKIKRRL</sequence>
<protein>
    <recommendedName>
        <fullName evidence="6">Reticulon-like protein</fullName>
    </recommendedName>
</protein>
<feature type="region of interest" description="Disordered" evidence="7">
    <location>
        <begin position="527"/>
        <end position="552"/>
    </location>
</feature>
<comment type="subcellular location">
    <subcellularLocation>
        <location evidence="1 6">Endoplasmic reticulum membrane</location>
        <topology evidence="1 6">Multi-pass membrane protein</topology>
    </subcellularLocation>
</comment>
<evidence type="ECO:0000313" key="10">
    <source>
        <dbReference type="RefSeq" id="XP_020103234.1"/>
    </source>
</evidence>
<dbReference type="GO" id="GO:0005789">
    <property type="term" value="C:endoplasmic reticulum membrane"/>
    <property type="evidence" value="ECO:0007669"/>
    <property type="project" value="UniProtKB-SubCell"/>
</dbReference>
<evidence type="ECO:0000256" key="6">
    <source>
        <dbReference type="RuleBase" id="RU363132"/>
    </source>
</evidence>
<keyword evidence="2 6" id="KW-0812">Transmembrane</keyword>
<reference evidence="9" key="1">
    <citation type="journal article" date="2015" name="Nat. Genet.">
        <title>The pineapple genome and the evolution of CAM photosynthesis.</title>
        <authorList>
            <person name="Ming R."/>
            <person name="VanBuren R."/>
            <person name="Wai C.M."/>
            <person name="Tang H."/>
            <person name="Schatz M.C."/>
            <person name="Bowers J.E."/>
            <person name="Lyons E."/>
            <person name="Wang M.L."/>
            <person name="Chen J."/>
            <person name="Biggers E."/>
            <person name="Zhang J."/>
            <person name="Huang L."/>
            <person name="Zhang L."/>
            <person name="Miao W."/>
            <person name="Zhang J."/>
            <person name="Ye Z."/>
            <person name="Miao C."/>
            <person name="Lin Z."/>
            <person name="Wang H."/>
            <person name="Zhou H."/>
            <person name="Yim W.C."/>
            <person name="Priest H.D."/>
            <person name="Zheng C."/>
            <person name="Woodhouse M."/>
            <person name="Edger P.P."/>
            <person name="Guyot R."/>
            <person name="Guo H.B."/>
            <person name="Guo H."/>
            <person name="Zheng G."/>
            <person name="Singh R."/>
            <person name="Sharma A."/>
            <person name="Min X."/>
            <person name="Zheng Y."/>
            <person name="Lee H."/>
            <person name="Gurtowski J."/>
            <person name="Sedlazeck F.J."/>
            <person name="Harkess A."/>
            <person name="McKain M.R."/>
            <person name="Liao Z."/>
            <person name="Fang J."/>
            <person name="Liu J."/>
            <person name="Zhang X."/>
            <person name="Zhang Q."/>
            <person name="Hu W."/>
            <person name="Qin Y."/>
            <person name="Wang K."/>
            <person name="Chen L.Y."/>
            <person name="Shirley N."/>
            <person name="Lin Y.R."/>
            <person name="Liu L.Y."/>
            <person name="Hernandez A.G."/>
            <person name="Wright C.L."/>
            <person name="Bulone V."/>
            <person name="Tuskan G.A."/>
            <person name="Heath K."/>
            <person name="Zee F."/>
            <person name="Moore P.H."/>
            <person name="Sunkar R."/>
            <person name="Leebens-Mack J.H."/>
            <person name="Mockler T."/>
            <person name="Bennetzen J.L."/>
            <person name="Freeling M."/>
            <person name="Sankoff D."/>
            <person name="Paterson A.H."/>
            <person name="Zhu X."/>
            <person name="Yang X."/>
            <person name="Smith J.A."/>
            <person name="Cushman J.C."/>
            <person name="Paull R.E."/>
            <person name="Yu Q."/>
        </authorList>
    </citation>
    <scope>NUCLEOTIDE SEQUENCE [LARGE SCALE GENOMIC DNA]</scope>
    <source>
        <strain evidence="9">cv. F153</strain>
    </source>
</reference>
<feature type="compositionally biased region" description="Low complexity" evidence="7">
    <location>
        <begin position="1"/>
        <end position="14"/>
    </location>
</feature>
<feature type="transmembrane region" description="Helical" evidence="6">
    <location>
        <begin position="486"/>
        <end position="510"/>
    </location>
</feature>
<keyword evidence="9" id="KW-1185">Reference proteome</keyword>
<proteinExistence type="predicted"/>
<feature type="region of interest" description="Disordered" evidence="7">
    <location>
        <begin position="1"/>
        <end position="22"/>
    </location>
</feature>
<dbReference type="PROSITE" id="PS50845">
    <property type="entry name" value="RETICULON"/>
    <property type="match status" value="1"/>
</dbReference>
<dbReference type="PANTHER" id="PTHR46626:SF1">
    <property type="entry name" value="RETICULON-LIKE PROTEIN B21"/>
    <property type="match status" value="1"/>
</dbReference>
<dbReference type="InterPro" id="IPR044647">
    <property type="entry name" value="RTNLB17/18/21"/>
</dbReference>
<dbReference type="GeneID" id="109720493"/>
<feature type="domain" description="Reticulon" evidence="8">
    <location>
        <begin position="303"/>
        <end position="468"/>
    </location>
</feature>
<feature type="transmembrane region" description="Helical" evidence="6">
    <location>
        <begin position="414"/>
        <end position="434"/>
    </location>
</feature>
<feature type="compositionally biased region" description="Acidic residues" evidence="7">
    <location>
        <begin position="158"/>
        <end position="174"/>
    </location>
</feature>
<evidence type="ECO:0000256" key="7">
    <source>
        <dbReference type="SAM" id="MobiDB-lite"/>
    </source>
</evidence>
<dbReference type="AlphaFoldDB" id="A0A6P5G4K6"/>
<evidence type="ECO:0000313" key="9">
    <source>
        <dbReference type="Proteomes" id="UP000515123"/>
    </source>
</evidence>
<dbReference type="PANTHER" id="PTHR46626">
    <property type="entry name" value="RETICULON-LIKE PROTEIN B17"/>
    <property type="match status" value="1"/>
</dbReference>
<keyword evidence="4 6" id="KW-1133">Transmembrane helix</keyword>
<feature type="compositionally biased region" description="Basic and acidic residues" evidence="7">
    <location>
        <begin position="136"/>
        <end position="157"/>
    </location>
</feature>
<dbReference type="RefSeq" id="XP_020103234.1">
    <property type="nucleotide sequence ID" value="XM_020247645.1"/>
</dbReference>
<evidence type="ECO:0000256" key="5">
    <source>
        <dbReference type="ARBA" id="ARBA00023136"/>
    </source>
</evidence>
<name>A0A6P5G4K6_ANACO</name>
<organism evidence="9 10">
    <name type="scientific">Ananas comosus</name>
    <name type="common">Pineapple</name>
    <name type="synonym">Ananas ananas</name>
    <dbReference type="NCBI Taxonomy" id="4615"/>
    <lineage>
        <taxon>Eukaryota</taxon>
        <taxon>Viridiplantae</taxon>
        <taxon>Streptophyta</taxon>
        <taxon>Embryophyta</taxon>
        <taxon>Tracheophyta</taxon>
        <taxon>Spermatophyta</taxon>
        <taxon>Magnoliopsida</taxon>
        <taxon>Liliopsida</taxon>
        <taxon>Poales</taxon>
        <taxon>Bromeliaceae</taxon>
        <taxon>Bromelioideae</taxon>
        <taxon>Ananas</taxon>
    </lineage>
</organism>
<evidence type="ECO:0000256" key="1">
    <source>
        <dbReference type="ARBA" id="ARBA00004477"/>
    </source>
</evidence>
<evidence type="ECO:0000256" key="4">
    <source>
        <dbReference type="ARBA" id="ARBA00022989"/>
    </source>
</evidence>
<keyword evidence="5 6" id="KW-0472">Membrane</keyword>